<dbReference type="Pfam" id="PF07044">
    <property type="entry name" value="DUF1329"/>
    <property type="match status" value="1"/>
</dbReference>
<dbReference type="CDD" id="cd16329">
    <property type="entry name" value="LolA_like"/>
    <property type="match status" value="1"/>
</dbReference>
<gene>
    <name evidence="2" type="ORF">F0U83_11165</name>
</gene>
<dbReference type="PROSITE" id="PS51257">
    <property type="entry name" value="PROKAR_LIPOPROTEIN"/>
    <property type="match status" value="1"/>
</dbReference>
<keyword evidence="1" id="KW-0732">Signal</keyword>
<dbReference type="KEGG" id="ncu:F0U83_11165"/>
<evidence type="ECO:0000256" key="1">
    <source>
        <dbReference type="SAM" id="SignalP"/>
    </source>
</evidence>
<dbReference type="OrthoDB" id="178023at2"/>
<keyword evidence="3" id="KW-1185">Reference proteome</keyword>
<evidence type="ECO:0000313" key="3">
    <source>
        <dbReference type="Proteomes" id="UP000324760"/>
    </source>
</evidence>
<dbReference type="EMBL" id="CP043869">
    <property type="protein sequence ID" value="QEQ97228.1"/>
    <property type="molecule type" value="Genomic_DNA"/>
</dbReference>
<dbReference type="RefSeq" id="WP_138987130.1">
    <property type="nucleotide sequence ID" value="NZ_CP043869.1"/>
</dbReference>
<dbReference type="Proteomes" id="UP000324760">
    <property type="component" value="Chromosome"/>
</dbReference>
<sequence length="451" mass="50236">MCKQKVLGILVAPFLLGCSVVFAAVSPEESERLVTDLTPVGAERKGNADGSIPAWTGGLTSPLPGWPNEEFDRPNPYSQDKVVFTITSANYKNYADQLTPGTRALFEIYPDDFRMDIYPTRRTAAFPDAFYSATKNNATSAKLVDEGKGVEGAAGGIPFPIPKSGSEAIWNYLLSNPNSAVRSVTAQEAIIFNNGQRQDWTYEMMMYSPFQDLATTSKNEDVLFKTSVQYTQPARDAGEGVVVIDSVNASKAPRQAWSYDPGERRVRRAPSLKFDTPDRALNVIDDVDVYSGSPERYDWTLIGKKEMYVPYNNNRLNSPKNKIADITTTPYINPDLIRYELHRVWVVEGTVKEGQRHLYQKRIKYLDEDSWRILASERYDGSGELWRIGYSYPVVAPEIPLVSAGAYTNIDLKEGGYHVIGLPAEGIGYNFAATPPNASYFTAAALRRRGR</sequence>
<dbReference type="Gene3D" id="2.50.20.10">
    <property type="entry name" value="Lipoprotein localisation LolA/LolB/LppX"/>
    <property type="match status" value="1"/>
</dbReference>
<organism evidence="2 3">
    <name type="scientific">Neptunomonas concharum</name>
    <dbReference type="NCBI Taxonomy" id="1031538"/>
    <lineage>
        <taxon>Bacteria</taxon>
        <taxon>Pseudomonadati</taxon>
        <taxon>Pseudomonadota</taxon>
        <taxon>Gammaproteobacteria</taxon>
        <taxon>Oceanospirillales</taxon>
        <taxon>Oceanospirillaceae</taxon>
        <taxon>Neptunomonas</taxon>
    </lineage>
</organism>
<protein>
    <submittedName>
        <fullName evidence="2">DUF1329 domain-containing protein</fullName>
    </submittedName>
</protein>
<dbReference type="InterPro" id="IPR010752">
    <property type="entry name" value="DUF1329"/>
</dbReference>
<accession>A0A5P1RC77</accession>
<feature type="signal peptide" evidence="1">
    <location>
        <begin position="1"/>
        <end position="23"/>
    </location>
</feature>
<feature type="chain" id="PRO_5024962894" evidence="1">
    <location>
        <begin position="24"/>
        <end position="451"/>
    </location>
</feature>
<proteinExistence type="predicted"/>
<dbReference type="AlphaFoldDB" id="A0A5P1RC77"/>
<evidence type="ECO:0000313" key="2">
    <source>
        <dbReference type="EMBL" id="QEQ97228.1"/>
    </source>
</evidence>
<reference evidence="2 3" key="1">
    <citation type="journal article" date="2019" name="Biochem. Eng. J.">
        <title>Metabolic engineering of the marine bacteria Neptunomonas concharum for the production of acetoin and meso-2,3-butanediol from acetate.</title>
        <authorList>
            <person name="Li W."/>
            <person name="Pu N."/>
            <person name="Liu C.-X."/>
            <person name="Yuan Q.-P."/>
            <person name="Li Z.-J."/>
        </authorList>
    </citation>
    <scope>NUCLEOTIDE SEQUENCE [LARGE SCALE GENOMIC DNA]</scope>
    <source>
        <strain evidence="2 3">JCM17730</strain>
    </source>
</reference>
<name>A0A5P1RC77_9GAMM</name>